<evidence type="ECO:0000313" key="6">
    <source>
        <dbReference type="EMBL" id="OKH96837.1"/>
    </source>
</evidence>
<dbReference type="CDD" id="cd00789">
    <property type="entry name" value="KU_like"/>
    <property type="match status" value="1"/>
</dbReference>
<dbReference type="Proteomes" id="UP000186455">
    <property type="component" value="Unassembled WGS sequence"/>
</dbReference>
<dbReference type="AlphaFoldDB" id="A0A1Q4VGA1"/>
<feature type="compositionally biased region" description="Basic residues" evidence="4">
    <location>
        <begin position="261"/>
        <end position="280"/>
    </location>
</feature>
<evidence type="ECO:0000256" key="2">
    <source>
        <dbReference type="ARBA" id="ARBA00023172"/>
    </source>
</evidence>
<accession>A0A1Q4VGA1</accession>
<organism evidence="6 7">
    <name type="scientific">Streptomyces uncialis</name>
    <dbReference type="NCBI Taxonomy" id="1048205"/>
    <lineage>
        <taxon>Bacteria</taxon>
        <taxon>Bacillati</taxon>
        <taxon>Actinomycetota</taxon>
        <taxon>Actinomycetes</taxon>
        <taxon>Kitasatosporales</taxon>
        <taxon>Streptomycetaceae</taxon>
        <taxon>Streptomyces</taxon>
    </lineage>
</organism>
<feature type="compositionally biased region" description="Low complexity" evidence="4">
    <location>
        <begin position="281"/>
        <end position="294"/>
    </location>
</feature>
<comment type="caution">
    <text evidence="6">The sequence shown here is derived from an EMBL/GenBank/DDBJ whole genome shotgun (WGS) entry which is preliminary data.</text>
</comment>
<protein>
    <recommendedName>
        <fullName evidence="3">Non-homologous end joining protein Ku</fullName>
    </recommendedName>
</protein>
<comment type="function">
    <text evidence="3">With LigD forms a non-homologous end joining (NHEJ) DNA repair enzyme, which repairs dsDNA breaks with reduced fidelity. Binds linear dsDNA with 5'- and 3'- overhangs but not closed circular dsDNA nor ssDNA. Recruits and stimulates the ligase activity of LigD.</text>
</comment>
<name>A0A1Q4VGA1_9ACTN</name>
<evidence type="ECO:0000259" key="5">
    <source>
        <dbReference type="SMART" id="SM00559"/>
    </source>
</evidence>
<dbReference type="EMBL" id="LFBV01000001">
    <property type="protein sequence ID" value="OKH96837.1"/>
    <property type="molecule type" value="Genomic_DNA"/>
</dbReference>
<dbReference type="SMART" id="SM00559">
    <property type="entry name" value="Ku78"/>
    <property type="match status" value="1"/>
</dbReference>
<comment type="similarity">
    <text evidence="3">Belongs to the prokaryotic Ku family.</text>
</comment>
<dbReference type="GO" id="GO:0006310">
    <property type="term" value="P:DNA recombination"/>
    <property type="evidence" value="ECO:0007669"/>
    <property type="project" value="UniProtKB-KW"/>
</dbReference>
<dbReference type="Gene3D" id="2.40.290.10">
    <property type="match status" value="1"/>
</dbReference>
<dbReference type="SUPFAM" id="SSF100939">
    <property type="entry name" value="SPOC domain-like"/>
    <property type="match status" value="1"/>
</dbReference>
<dbReference type="NCBIfam" id="TIGR02772">
    <property type="entry name" value="Ku_bact"/>
    <property type="match status" value="1"/>
</dbReference>
<dbReference type="InterPro" id="IPR006164">
    <property type="entry name" value="DNA_bd_Ku70/Ku80"/>
</dbReference>
<evidence type="ECO:0000256" key="4">
    <source>
        <dbReference type="SAM" id="MobiDB-lite"/>
    </source>
</evidence>
<dbReference type="InterPro" id="IPR016194">
    <property type="entry name" value="SPOC-like_C_dom_sf"/>
</dbReference>
<feature type="compositionally biased region" description="Basic residues" evidence="4">
    <location>
        <begin position="295"/>
        <end position="311"/>
    </location>
</feature>
<dbReference type="FunFam" id="2.40.290.10:FF:000004">
    <property type="entry name" value="Non-homologous end joining protein Ku"/>
    <property type="match status" value="1"/>
</dbReference>
<dbReference type="Pfam" id="PF02735">
    <property type="entry name" value="Ku"/>
    <property type="match status" value="1"/>
</dbReference>
<feature type="domain" description="Ku" evidence="5">
    <location>
        <begin position="52"/>
        <end position="181"/>
    </location>
</feature>
<dbReference type="PANTHER" id="PTHR41251">
    <property type="entry name" value="NON-HOMOLOGOUS END JOINING PROTEIN KU"/>
    <property type="match status" value="1"/>
</dbReference>
<keyword evidence="3" id="KW-0227">DNA damage</keyword>
<gene>
    <name evidence="3" type="primary">ku</name>
    <name evidence="6" type="ORF">AB852_07845</name>
</gene>
<evidence type="ECO:0000256" key="1">
    <source>
        <dbReference type="ARBA" id="ARBA00023125"/>
    </source>
</evidence>
<dbReference type="HAMAP" id="MF_01875">
    <property type="entry name" value="Prokaryotic_Ku"/>
    <property type="match status" value="1"/>
</dbReference>
<dbReference type="GO" id="GO:0003690">
    <property type="term" value="F:double-stranded DNA binding"/>
    <property type="evidence" value="ECO:0007669"/>
    <property type="project" value="UniProtKB-UniRule"/>
</dbReference>
<evidence type="ECO:0000313" key="7">
    <source>
        <dbReference type="Proteomes" id="UP000186455"/>
    </source>
</evidence>
<feature type="region of interest" description="Disordered" evidence="4">
    <location>
        <begin position="253"/>
        <end position="311"/>
    </location>
</feature>
<dbReference type="PIRSF" id="PIRSF006493">
    <property type="entry name" value="Prok_Ku"/>
    <property type="match status" value="1"/>
</dbReference>
<keyword evidence="7" id="KW-1185">Reference proteome</keyword>
<sequence length="311" mass="33750">MRSIWNGSIAFGLVSIPVKLMSATENHSVSFRQIHTEDGGRVRYRKVCELEDEEVQAADTVRGYEMADGTVVTVTDEDLAALPLRTTKTIEVVAVLPADRIDPLQMDTAYYLAANGTDAGKPYVLLREALKRTGSIALTKFALRGRERLAMLRVVDDVLLLHSLLWPDEIRSTEHVAPEGRVTIKDAELDLADALMDTLGEIDPDTMHDDYRAALDELIAAKLSGELPPRPAPEKTEGAEVIDLAAILEQSVRAAEEKSGKRSGHARTAKKKAAPKKTASKKSASGKKTASGKTAAKKTAKKATPRKRASA</sequence>
<dbReference type="GO" id="GO:0006303">
    <property type="term" value="P:double-strand break repair via nonhomologous end joining"/>
    <property type="evidence" value="ECO:0007669"/>
    <property type="project" value="UniProtKB-UniRule"/>
</dbReference>
<dbReference type="InterPro" id="IPR009187">
    <property type="entry name" value="Prok_Ku"/>
</dbReference>
<comment type="subunit">
    <text evidence="3">Homodimer. Interacts with LigD.</text>
</comment>
<keyword evidence="3" id="KW-0234">DNA repair</keyword>
<dbReference type="RefSeq" id="WP_073785669.1">
    <property type="nucleotide sequence ID" value="NZ_LFBV01000001.1"/>
</dbReference>
<keyword evidence="2 3" id="KW-0233">DNA recombination</keyword>
<dbReference type="STRING" id="1048205.AB852_07845"/>
<proteinExistence type="inferred from homology"/>
<evidence type="ECO:0000256" key="3">
    <source>
        <dbReference type="HAMAP-Rule" id="MF_01875"/>
    </source>
</evidence>
<reference evidence="6 7" key="1">
    <citation type="submission" date="2015-06" db="EMBL/GenBank/DDBJ databases">
        <title>Cloning and characterization of the uncialamcin biosynthetic gene cluster.</title>
        <authorList>
            <person name="Yan X."/>
            <person name="Huang T."/>
            <person name="Ge H."/>
            <person name="Shen B."/>
        </authorList>
    </citation>
    <scope>NUCLEOTIDE SEQUENCE [LARGE SCALE GENOMIC DNA]</scope>
    <source>
        <strain evidence="6 7">DCA2648</strain>
    </source>
</reference>
<keyword evidence="1 3" id="KW-0238">DNA-binding</keyword>
<dbReference type="PANTHER" id="PTHR41251:SF1">
    <property type="entry name" value="NON-HOMOLOGOUS END JOINING PROTEIN KU"/>
    <property type="match status" value="1"/>
</dbReference>